<evidence type="ECO:0000313" key="1">
    <source>
        <dbReference type="EMBL" id="KKN72334.1"/>
    </source>
</evidence>
<dbReference type="AlphaFoldDB" id="A0A0F9SZE6"/>
<reference evidence="1" key="1">
    <citation type="journal article" date="2015" name="Nature">
        <title>Complex archaea that bridge the gap between prokaryotes and eukaryotes.</title>
        <authorList>
            <person name="Spang A."/>
            <person name="Saw J.H."/>
            <person name="Jorgensen S.L."/>
            <person name="Zaremba-Niedzwiedzka K."/>
            <person name="Martijn J."/>
            <person name="Lind A.E."/>
            <person name="van Eijk R."/>
            <person name="Schleper C."/>
            <person name="Guy L."/>
            <person name="Ettema T.J."/>
        </authorList>
    </citation>
    <scope>NUCLEOTIDE SEQUENCE</scope>
</reference>
<accession>A0A0F9SZE6</accession>
<sequence>MHSREFTDTVLLEFVIQDIRRYQNAYMKVNSVNGIMVKWKKGWFAIYSRWGISFHRSTAFRNMITALEQRVKEKAA</sequence>
<name>A0A0F9SZE6_9ZZZZ</name>
<comment type="caution">
    <text evidence="1">The sequence shown here is derived from an EMBL/GenBank/DDBJ whole genome shotgun (WGS) entry which is preliminary data.</text>
</comment>
<protein>
    <submittedName>
        <fullName evidence="1">Uncharacterized protein</fullName>
    </submittedName>
</protein>
<proteinExistence type="predicted"/>
<organism evidence="1">
    <name type="scientific">marine sediment metagenome</name>
    <dbReference type="NCBI Taxonomy" id="412755"/>
    <lineage>
        <taxon>unclassified sequences</taxon>
        <taxon>metagenomes</taxon>
        <taxon>ecological metagenomes</taxon>
    </lineage>
</organism>
<gene>
    <name evidence="1" type="ORF">LCGC14_0411610</name>
</gene>
<dbReference type="EMBL" id="LAZR01000364">
    <property type="protein sequence ID" value="KKN72334.1"/>
    <property type="molecule type" value="Genomic_DNA"/>
</dbReference>